<feature type="region of interest" description="Disordered" evidence="1">
    <location>
        <begin position="1"/>
        <end position="20"/>
    </location>
</feature>
<accession>A0A1B7WZU8</accession>
<evidence type="ECO:0000313" key="3">
    <source>
        <dbReference type="Proteomes" id="UP000092093"/>
    </source>
</evidence>
<sequence length="606" mass="66402">MAVIPLSQIPNAPDLSSMSAPQVNNVNLPNIELGGARAAVSRGYESAMQNTRDAGAIGSAFAQAGEGVYKAAKTLADKQQDLNDNAAWAEFSTNYAVQRGQFEESLDKSRPETWRGADNEFQTKVANPAWQALPVSVQQKFYPNFLKLTSEDQVRLGHSAFQARVAGDLVKQDTEIGFLVESGKYDDAKKSLERMRVGLSAEQYEEKLSKLNTAEQLGKLNQDIALRPDDWASYLSDLESKDEQIPGMPNVSKDQYPKLIERAKNVSNVQQEQNFNSISSAISNGELQSSVDVEKDPRFAKIKDEKHRQSLKSAIADSYLNTKQGDAFTKASMLAVKAYPQSDDPATEAMQIRQSVNNNVPSIYRDAVNKALDSKINEMATNGGKLKPETELIQYGTQRLAVARDGGVFGKFYSDKEVKDDSSGKKAKANIEAMKQMEDVELQLRNSGAKTRAEADKVIEEATAAGRAKQAAGEIGNQKGWLDFLKSRKKDEPVSPAGKITKYGYEKPGEKDYDSNSARGIGVEDNQLTPGESIALSPDLEKSTGAKIGDKVVVTLSNGEKMVKRFDDRTSKRLKGRVDIYSPDGNQPLDGVRVAKVEKYTEDGQG</sequence>
<feature type="compositionally biased region" description="Basic and acidic residues" evidence="1">
    <location>
        <begin position="504"/>
        <end position="514"/>
    </location>
</feature>
<organism evidence="2 3">
    <name type="scientific">Aphanizomenon flos-aquae WA102</name>
    <dbReference type="NCBI Taxonomy" id="1710896"/>
    <lineage>
        <taxon>Bacteria</taxon>
        <taxon>Bacillati</taxon>
        <taxon>Cyanobacteriota</taxon>
        <taxon>Cyanophyceae</taxon>
        <taxon>Nostocales</taxon>
        <taxon>Aphanizomenonaceae</taxon>
        <taxon>Aphanizomenon</taxon>
    </lineage>
</organism>
<feature type="region of interest" description="Disordered" evidence="1">
    <location>
        <begin position="493"/>
        <end position="540"/>
    </location>
</feature>
<reference evidence="2 3" key="1">
    <citation type="submission" date="2015-09" db="EMBL/GenBank/DDBJ databases">
        <title>Aphanizomenon flos-aquae WA102.</title>
        <authorList>
            <person name="Driscoll C."/>
        </authorList>
    </citation>
    <scope>NUCLEOTIDE SEQUENCE [LARGE SCALE GENOMIC DNA]</scope>
    <source>
        <strain evidence="2">WA102</strain>
    </source>
</reference>
<proteinExistence type="predicted"/>
<name>A0A1B7WZU8_APHFL</name>
<evidence type="ECO:0000313" key="2">
    <source>
        <dbReference type="EMBL" id="OBQ42638.1"/>
    </source>
</evidence>
<gene>
    <name evidence="2" type="ORF">AN484_16670</name>
</gene>
<comment type="caution">
    <text evidence="2">The sequence shown here is derived from an EMBL/GenBank/DDBJ whole genome shotgun (WGS) entry which is preliminary data.</text>
</comment>
<dbReference type="Proteomes" id="UP000092093">
    <property type="component" value="Unassembled WGS sequence"/>
</dbReference>
<dbReference type="EMBL" id="LJOW01000094">
    <property type="protein sequence ID" value="OBQ42638.1"/>
    <property type="molecule type" value="Genomic_DNA"/>
</dbReference>
<dbReference type="AlphaFoldDB" id="A0A1B7WZU8"/>
<feature type="region of interest" description="Disordered" evidence="1">
    <location>
        <begin position="576"/>
        <end position="606"/>
    </location>
</feature>
<feature type="compositionally biased region" description="Basic and acidic residues" evidence="1">
    <location>
        <begin position="593"/>
        <end position="606"/>
    </location>
</feature>
<feature type="compositionally biased region" description="Polar residues" evidence="1">
    <location>
        <begin position="8"/>
        <end position="20"/>
    </location>
</feature>
<evidence type="ECO:0000256" key="1">
    <source>
        <dbReference type="SAM" id="MobiDB-lite"/>
    </source>
</evidence>
<protein>
    <submittedName>
        <fullName evidence="2">Uncharacterized protein</fullName>
    </submittedName>
</protein>